<dbReference type="WBParaSite" id="HPLM_0000129701-mRNA-1">
    <property type="protein sequence ID" value="HPLM_0000129701-mRNA-1"/>
    <property type="gene ID" value="HPLM_0000129701"/>
</dbReference>
<reference evidence="4" key="1">
    <citation type="submission" date="2017-02" db="UniProtKB">
        <authorList>
            <consortium name="WormBaseParasite"/>
        </authorList>
    </citation>
    <scope>IDENTIFICATION</scope>
</reference>
<protein>
    <submittedName>
        <fullName evidence="2 4">Uncharacterized protein</fullName>
    </submittedName>
</protein>
<evidence type="ECO:0000256" key="1">
    <source>
        <dbReference type="SAM" id="MobiDB-lite"/>
    </source>
</evidence>
<feature type="compositionally biased region" description="Basic and acidic residues" evidence="1">
    <location>
        <begin position="28"/>
        <end position="37"/>
    </location>
</feature>
<feature type="compositionally biased region" description="Basic and acidic residues" evidence="1">
    <location>
        <begin position="53"/>
        <end position="63"/>
    </location>
</feature>
<reference evidence="2 3" key="2">
    <citation type="submission" date="2018-11" db="EMBL/GenBank/DDBJ databases">
        <authorList>
            <consortium name="Pathogen Informatics"/>
        </authorList>
    </citation>
    <scope>NUCLEOTIDE SEQUENCE [LARGE SCALE GENOMIC DNA]</scope>
    <source>
        <strain evidence="2 3">MHpl1</strain>
    </source>
</reference>
<sequence length="79" mass="8500">MIGRAFADKFNSERIGARFDGDDDEGGEEGKQKRADIDDGVGPRGATGEGGEEDGKKRHLGRNEDESVVCGVWGYISEP</sequence>
<evidence type="ECO:0000313" key="3">
    <source>
        <dbReference type="Proteomes" id="UP000268014"/>
    </source>
</evidence>
<organism evidence="4">
    <name type="scientific">Haemonchus placei</name>
    <name type="common">Barber's pole worm</name>
    <dbReference type="NCBI Taxonomy" id="6290"/>
    <lineage>
        <taxon>Eukaryota</taxon>
        <taxon>Metazoa</taxon>
        <taxon>Ecdysozoa</taxon>
        <taxon>Nematoda</taxon>
        <taxon>Chromadorea</taxon>
        <taxon>Rhabditida</taxon>
        <taxon>Rhabditina</taxon>
        <taxon>Rhabditomorpha</taxon>
        <taxon>Strongyloidea</taxon>
        <taxon>Trichostrongylidae</taxon>
        <taxon>Haemonchus</taxon>
    </lineage>
</organism>
<dbReference type="Proteomes" id="UP000268014">
    <property type="component" value="Unassembled WGS sequence"/>
</dbReference>
<evidence type="ECO:0000313" key="2">
    <source>
        <dbReference type="EMBL" id="VDO08834.1"/>
    </source>
</evidence>
<name>A0A0N4VVH7_HAEPC</name>
<feature type="region of interest" description="Disordered" evidence="1">
    <location>
        <begin position="13"/>
        <end position="63"/>
    </location>
</feature>
<keyword evidence="3" id="KW-1185">Reference proteome</keyword>
<dbReference type="AlphaFoldDB" id="A0A0N4VVH7"/>
<proteinExistence type="predicted"/>
<gene>
    <name evidence="2" type="ORF">HPLM_LOCUS1295</name>
</gene>
<dbReference type="EMBL" id="UZAF01001634">
    <property type="protein sequence ID" value="VDO08834.1"/>
    <property type="molecule type" value="Genomic_DNA"/>
</dbReference>
<evidence type="ECO:0000313" key="4">
    <source>
        <dbReference type="WBParaSite" id="HPLM_0000129701-mRNA-1"/>
    </source>
</evidence>
<accession>A0A0N4VVH7</accession>